<evidence type="ECO:0000313" key="11">
    <source>
        <dbReference type="EMBL" id="CCH61308.1"/>
    </source>
</evidence>
<dbReference type="RefSeq" id="XP_004180827.1">
    <property type="nucleotide sequence ID" value="XM_004180779.1"/>
</dbReference>
<dbReference type="Gene3D" id="3.10.10.10">
    <property type="entry name" value="HIV Type 1 Reverse Transcriptase, subunit A, domain 1"/>
    <property type="match status" value="1"/>
</dbReference>
<proteinExistence type="predicted"/>
<dbReference type="Gene3D" id="2.40.70.10">
    <property type="entry name" value="Acid Proteases"/>
    <property type="match status" value="1"/>
</dbReference>
<dbReference type="FunFam" id="3.10.10.10:FF:000007">
    <property type="entry name" value="Retrovirus-related Pol polyprotein from transposon 17.6-like Protein"/>
    <property type="match status" value="1"/>
</dbReference>
<dbReference type="GO" id="GO:0006508">
    <property type="term" value="P:proteolysis"/>
    <property type="evidence" value="ECO:0007669"/>
    <property type="project" value="UniProtKB-KW"/>
</dbReference>
<keyword evidence="6" id="KW-0255">Endonuclease</keyword>
<dbReference type="InterPro" id="IPR024650">
    <property type="entry name" value="Peptidase_A2B"/>
</dbReference>
<evidence type="ECO:0000256" key="8">
    <source>
        <dbReference type="ARBA" id="ARBA00022918"/>
    </source>
</evidence>
<dbReference type="Pfam" id="PF12384">
    <property type="entry name" value="Peptidase_A2B"/>
    <property type="match status" value="1"/>
</dbReference>
<feature type="domain" description="Reverse transcriptase" evidence="10">
    <location>
        <begin position="255"/>
        <end position="384"/>
    </location>
</feature>
<name>I2H4K6_HENB6</name>
<dbReference type="InterPro" id="IPR001969">
    <property type="entry name" value="Aspartic_peptidase_AS"/>
</dbReference>
<dbReference type="eggNOG" id="KOG0017">
    <property type="taxonomic scope" value="Eukaryota"/>
</dbReference>
<dbReference type="CDD" id="cd01647">
    <property type="entry name" value="RT_LTR"/>
    <property type="match status" value="1"/>
</dbReference>
<dbReference type="InterPro" id="IPR043502">
    <property type="entry name" value="DNA/RNA_pol_sf"/>
</dbReference>
<dbReference type="InterPro" id="IPR000477">
    <property type="entry name" value="RT_dom"/>
</dbReference>
<dbReference type="PROSITE" id="PS50878">
    <property type="entry name" value="RT_POL"/>
    <property type="match status" value="1"/>
</dbReference>
<dbReference type="GeneID" id="14496381"/>
<dbReference type="KEGG" id="tbl:TBLA_0E02540"/>
<keyword evidence="8" id="KW-0695">RNA-directed DNA polymerase</keyword>
<keyword evidence="7" id="KW-0378">Hydrolase</keyword>
<dbReference type="STRING" id="1071380.I2H4K6"/>
<dbReference type="AlphaFoldDB" id="I2H4K6"/>
<keyword evidence="3" id="KW-0548">Nucleotidyltransferase</keyword>
<dbReference type="SUPFAM" id="SSF50630">
    <property type="entry name" value="Acid proteases"/>
    <property type="match status" value="1"/>
</dbReference>
<evidence type="ECO:0000256" key="3">
    <source>
        <dbReference type="ARBA" id="ARBA00022695"/>
    </source>
</evidence>
<keyword evidence="2" id="KW-0808">Transferase</keyword>
<evidence type="ECO:0000256" key="2">
    <source>
        <dbReference type="ARBA" id="ARBA00022679"/>
    </source>
</evidence>
<evidence type="ECO:0000256" key="9">
    <source>
        <dbReference type="SAM" id="MobiDB-lite"/>
    </source>
</evidence>
<evidence type="ECO:0000256" key="5">
    <source>
        <dbReference type="ARBA" id="ARBA00022750"/>
    </source>
</evidence>
<keyword evidence="1" id="KW-0645">Protease</keyword>
<gene>
    <name evidence="11" type="primary">TBLA0E02540</name>
    <name evidence="11" type="ORF">TBLA_0E02540</name>
</gene>
<evidence type="ECO:0000259" key="10">
    <source>
        <dbReference type="PROSITE" id="PS50878"/>
    </source>
</evidence>
<dbReference type="GO" id="GO:0003964">
    <property type="term" value="F:RNA-directed DNA polymerase activity"/>
    <property type="evidence" value="ECO:0007669"/>
    <property type="project" value="UniProtKB-KW"/>
</dbReference>
<dbReference type="InParanoid" id="I2H4K6"/>
<dbReference type="PANTHER" id="PTHR24559">
    <property type="entry name" value="TRANSPOSON TY3-I GAG-POL POLYPROTEIN"/>
    <property type="match status" value="1"/>
</dbReference>
<organism evidence="11 12">
    <name type="scientific">Henningerozyma blattae (strain ATCC 34711 / CBS 6284 / DSM 70876 / NBRC 10599 / NRRL Y-10934 / UCD 77-7)</name>
    <name type="common">Yeast</name>
    <name type="synonym">Tetrapisispora blattae</name>
    <dbReference type="NCBI Taxonomy" id="1071380"/>
    <lineage>
        <taxon>Eukaryota</taxon>
        <taxon>Fungi</taxon>
        <taxon>Dikarya</taxon>
        <taxon>Ascomycota</taxon>
        <taxon>Saccharomycotina</taxon>
        <taxon>Saccharomycetes</taxon>
        <taxon>Saccharomycetales</taxon>
        <taxon>Saccharomycetaceae</taxon>
        <taxon>Henningerozyma</taxon>
    </lineage>
</organism>
<evidence type="ECO:0000256" key="4">
    <source>
        <dbReference type="ARBA" id="ARBA00022722"/>
    </source>
</evidence>
<keyword evidence="12" id="KW-1185">Reference proteome</keyword>
<sequence>MANIDSQHPSVYPDSDTPINHDSDIPTVVDHPHPVAPTFSAEPTPLVGPRLEPCCLVNNVPVTVLFDSGSPTSFVSASLVAQHHWPTYSATPFKWKGALRESAQSTLATTCSIQVQDQLLKVAAYVAPELTDRVMISWPIMKDHLDLVCPSESLSIAVDCLHEGTIPDYYGSELAEVFVLTLDSTLASDSFTLFPADIRQDFATTVTDTLPPNAGTKSYSHEIILKEGGRPPRLAPYRLTPKLEKECRQIVEDLLKNQFISKSKSPCSSPVLLVKKKDGSFRMVVDFRELNKVTVKDPFPLPRIDDLLSKLGDCALFTTLYLHSGYHQIPLDPDSEEMTGFTTPFGHYQYKVMKFGLCNAPATFSRYMQRLLGNIPNVLFCLLR</sequence>
<dbReference type="InterPro" id="IPR053134">
    <property type="entry name" value="RNA-dir_DNA_polymerase"/>
</dbReference>
<dbReference type="OrthoDB" id="4488294at2759"/>
<keyword evidence="4" id="KW-0540">Nuclease</keyword>
<dbReference type="CDD" id="cd00303">
    <property type="entry name" value="retropepsin_like"/>
    <property type="match status" value="1"/>
</dbReference>
<evidence type="ECO:0000256" key="6">
    <source>
        <dbReference type="ARBA" id="ARBA00022759"/>
    </source>
</evidence>
<feature type="region of interest" description="Disordered" evidence="9">
    <location>
        <begin position="1"/>
        <end position="25"/>
    </location>
</feature>
<dbReference type="Pfam" id="PF00078">
    <property type="entry name" value="RVT_1"/>
    <property type="match status" value="1"/>
</dbReference>
<dbReference type="HOGENOM" id="CLU_068523_0_0_1"/>
<dbReference type="EMBL" id="HE806320">
    <property type="protein sequence ID" value="CCH61308.1"/>
    <property type="molecule type" value="Genomic_DNA"/>
</dbReference>
<accession>I2H4K6</accession>
<dbReference type="Proteomes" id="UP000002866">
    <property type="component" value="Chromosome 5"/>
</dbReference>
<dbReference type="PROSITE" id="PS00141">
    <property type="entry name" value="ASP_PROTEASE"/>
    <property type="match status" value="1"/>
</dbReference>
<dbReference type="InterPro" id="IPR021109">
    <property type="entry name" value="Peptidase_aspartic_dom_sf"/>
</dbReference>
<dbReference type="GO" id="GO:0004519">
    <property type="term" value="F:endonuclease activity"/>
    <property type="evidence" value="ECO:0007669"/>
    <property type="project" value="UniProtKB-KW"/>
</dbReference>
<dbReference type="GO" id="GO:0004190">
    <property type="term" value="F:aspartic-type endopeptidase activity"/>
    <property type="evidence" value="ECO:0007669"/>
    <property type="project" value="UniProtKB-KW"/>
</dbReference>
<evidence type="ECO:0000256" key="7">
    <source>
        <dbReference type="ARBA" id="ARBA00022801"/>
    </source>
</evidence>
<dbReference type="SUPFAM" id="SSF56672">
    <property type="entry name" value="DNA/RNA polymerases"/>
    <property type="match status" value="1"/>
</dbReference>
<dbReference type="PANTHER" id="PTHR24559:SF444">
    <property type="entry name" value="REVERSE TRANSCRIPTASE DOMAIN-CONTAINING PROTEIN"/>
    <property type="match status" value="1"/>
</dbReference>
<keyword evidence="5" id="KW-0064">Aspartyl protease</keyword>
<evidence type="ECO:0000313" key="12">
    <source>
        <dbReference type="Proteomes" id="UP000002866"/>
    </source>
</evidence>
<evidence type="ECO:0000256" key="1">
    <source>
        <dbReference type="ARBA" id="ARBA00022670"/>
    </source>
</evidence>
<reference evidence="11 12" key="1">
    <citation type="journal article" date="2011" name="Proc. Natl. Acad. Sci. U.S.A.">
        <title>Evolutionary erosion of yeast sex chromosomes by mating-type switching accidents.</title>
        <authorList>
            <person name="Gordon J.L."/>
            <person name="Armisen D."/>
            <person name="Proux-Wera E."/>
            <person name="Oheigeartaigh S.S."/>
            <person name="Byrne K.P."/>
            <person name="Wolfe K.H."/>
        </authorList>
    </citation>
    <scope>NUCLEOTIDE SEQUENCE [LARGE SCALE GENOMIC DNA]</scope>
    <source>
        <strain evidence="12">ATCC 34711 / CBS 6284 / DSM 70876 / NBRC 10599 / NRRL Y-10934 / UCD 77-7</strain>
    </source>
</reference>
<protein>
    <recommendedName>
        <fullName evidence="10">Reverse transcriptase domain-containing protein</fullName>
    </recommendedName>
</protein>